<dbReference type="OrthoDB" id="10574525at2759"/>
<evidence type="ECO:0000313" key="3">
    <source>
        <dbReference type="Proteomes" id="UP000268014"/>
    </source>
</evidence>
<name>A0A0N4VTS9_HAEPC</name>
<evidence type="ECO:0000256" key="1">
    <source>
        <dbReference type="SAM" id="MobiDB-lite"/>
    </source>
</evidence>
<protein>
    <submittedName>
        <fullName evidence="4">RMI1_N domain-containing protein</fullName>
    </submittedName>
</protein>
<dbReference type="Proteomes" id="UP000268014">
    <property type="component" value="Unassembled WGS sequence"/>
</dbReference>
<reference evidence="2 3" key="2">
    <citation type="submission" date="2018-11" db="EMBL/GenBank/DDBJ databases">
        <authorList>
            <consortium name="Pathogen Informatics"/>
        </authorList>
    </citation>
    <scope>NUCLEOTIDE SEQUENCE [LARGE SCALE GENOMIC DNA]</scope>
    <source>
        <strain evidence="2 3">MHpl1</strain>
    </source>
</reference>
<organism evidence="4">
    <name type="scientific">Haemonchus placei</name>
    <name type="common">Barber's pole worm</name>
    <dbReference type="NCBI Taxonomy" id="6290"/>
    <lineage>
        <taxon>Eukaryota</taxon>
        <taxon>Metazoa</taxon>
        <taxon>Ecdysozoa</taxon>
        <taxon>Nematoda</taxon>
        <taxon>Chromadorea</taxon>
        <taxon>Rhabditida</taxon>
        <taxon>Rhabditina</taxon>
        <taxon>Rhabditomorpha</taxon>
        <taxon>Strongyloidea</taxon>
        <taxon>Trichostrongylidae</taxon>
        <taxon>Haemonchus</taxon>
    </lineage>
</organism>
<accession>A0A0N4VTS9</accession>
<feature type="region of interest" description="Disordered" evidence="1">
    <location>
        <begin position="72"/>
        <end position="126"/>
    </location>
</feature>
<sequence>MAVFSGPARGFDARIVDFHSTIGEVVPLKHLAVSLGVRPRKGEDRLMGGQCQVLLQQIAEFTSNLLVLPKFEPAPKKPAEDQPTTSNAPAAEGYQEAQRFRRVPHRGRQAETEGGGARNEANGSQG</sequence>
<gene>
    <name evidence="2" type="ORF">HPLM_LOCUS697</name>
</gene>
<evidence type="ECO:0000313" key="4">
    <source>
        <dbReference type="WBParaSite" id="HPLM_0000069601-mRNA-1"/>
    </source>
</evidence>
<dbReference type="WBParaSite" id="HPLM_0000069601-mRNA-1">
    <property type="protein sequence ID" value="HPLM_0000069601-mRNA-1"/>
    <property type="gene ID" value="HPLM_0000069601"/>
</dbReference>
<reference evidence="4" key="1">
    <citation type="submission" date="2017-02" db="UniProtKB">
        <authorList>
            <consortium name="WormBaseParasite"/>
        </authorList>
    </citation>
    <scope>IDENTIFICATION</scope>
</reference>
<keyword evidence="3" id="KW-1185">Reference proteome</keyword>
<proteinExistence type="predicted"/>
<evidence type="ECO:0000313" key="2">
    <source>
        <dbReference type="EMBL" id="VDO06121.1"/>
    </source>
</evidence>
<dbReference type="EMBL" id="UZAF01000603">
    <property type="protein sequence ID" value="VDO06121.1"/>
    <property type="molecule type" value="Genomic_DNA"/>
</dbReference>
<dbReference type="AlphaFoldDB" id="A0A0N4VTS9"/>